<dbReference type="EMBL" id="JBHSMS010000013">
    <property type="protein sequence ID" value="MFC5510142.1"/>
    <property type="molecule type" value="Genomic_DNA"/>
</dbReference>
<feature type="chain" id="PRO_5047421762" description="Outer membrane protein" evidence="1">
    <location>
        <begin position="23"/>
        <end position="223"/>
    </location>
</feature>
<dbReference type="Gene3D" id="2.40.160.170">
    <property type="match status" value="1"/>
</dbReference>
<keyword evidence="3" id="KW-1185">Reference proteome</keyword>
<evidence type="ECO:0000313" key="3">
    <source>
        <dbReference type="Proteomes" id="UP001596031"/>
    </source>
</evidence>
<evidence type="ECO:0000313" key="2">
    <source>
        <dbReference type="EMBL" id="MFC5510142.1"/>
    </source>
</evidence>
<accession>A0ABW0PEX8</accession>
<dbReference type="RefSeq" id="WP_379717151.1">
    <property type="nucleotide sequence ID" value="NZ_JBHSMS010000013.1"/>
</dbReference>
<organism evidence="2 3">
    <name type="scientific">Massilia jejuensis</name>
    <dbReference type="NCBI Taxonomy" id="648894"/>
    <lineage>
        <taxon>Bacteria</taxon>
        <taxon>Pseudomonadati</taxon>
        <taxon>Pseudomonadota</taxon>
        <taxon>Betaproteobacteria</taxon>
        <taxon>Burkholderiales</taxon>
        <taxon>Oxalobacteraceae</taxon>
        <taxon>Telluria group</taxon>
        <taxon>Massilia</taxon>
    </lineage>
</organism>
<dbReference type="Proteomes" id="UP001596031">
    <property type="component" value="Unassembled WGS sequence"/>
</dbReference>
<evidence type="ECO:0000256" key="1">
    <source>
        <dbReference type="SAM" id="SignalP"/>
    </source>
</evidence>
<feature type="signal peptide" evidence="1">
    <location>
        <begin position="1"/>
        <end position="22"/>
    </location>
</feature>
<proteinExistence type="predicted"/>
<sequence>MKLLKTVSTLLVAFAAASAAQAAEIAVTLGAGSTGLGLHLTTPLTPQLNARVGLNHANYSSTGNTPDVNYDFKLKLATVDALLDYHPFASAFRISAGLIHNGNRIELNARPNANGSYTINGRTYSPAAVGQMEGDVEFRKLAPYLGIGLGNAVQAAGWGFGMDLGVAFQGSPRTRLASTGCAALAAVCTTLANDVAAENAKLAEEVKDLKLYPVLRVGVSYRF</sequence>
<gene>
    <name evidence="2" type="ORF">ACFPOU_03245</name>
</gene>
<protein>
    <recommendedName>
        <fullName evidence="4">Outer membrane protein</fullName>
    </recommendedName>
</protein>
<evidence type="ECO:0008006" key="4">
    <source>
        <dbReference type="Google" id="ProtNLM"/>
    </source>
</evidence>
<keyword evidence="1" id="KW-0732">Signal</keyword>
<comment type="caution">
    <text evidence="2">The sequence shown here is derived from an EMBL/GenBank/DDBJ whole genome shotgun (WGS) entry which is preliminary data.</text>
</comment>
<name>A0ABW0PEX8_9BURK</name>
<reference evidence="3" key="1">
    <citation type="journal article" date="2019" name="Int. J. Syst. Evol. Microbiol.">
        <title>The Global Catalogue of Microorganisms (GCM) 10K type strain sequencing project: providing services to taxonomists for standard genome sequencing and annotation.</title>
        <authorList>
            <consortium name="The Broad Institute Genomics Platform"/>
            <consortium name="The Broad Institute Genome Sequencing Center for Infectious Disease"/>
            <person name="Wu L."/>
            <person name="Ma J."/>
        </authorList>
    </citation>
    <scope>NUCLEOTIDE SEQUENCE [LARGE SCALE GENOMIC DNA]</scope>
    <source>
        <strain evidence="3">CCUG 38813</strain>
    </source>
</reference>